<gene>
    <name evidence="4" type="ORF">J2S42_008067</name>
</gene>
<dbReference type="Gene3D" id="1.10.357.10">
    <property type="entry name" value="Tetracycline Repressor, domain 2"/>
    <property type="match status" value="1"/>
</dbReference>
<dbReference type="Proteomes" id="UP001240236">
    <property type="component" value="Unassembled WGS sequence"/>
</dbReference>
<dbReference type="SUPFAM" id="SSF48498">
    <property type="entry name" value="Tetracyclin repressor-like, C-terminal domain"/>
    <property type="match status" value="1"/>
</dbReference>
<dbReference type="InterPro" id="IPR009057">
    <property type="entry name" value="Homeodomain-like_sf"/>
</dbReference>
<evidence type="ECO:0000259" key="3">
    <source>
        <dbReference type="PROSITE" id="PS50977"/>
    </source>
</evidence>
<sequence>MSDLDSPVEPRRRDAARTRQLLLDAARRRFIRDGYAATTVRDIADDAGVNVSLINRYFASKEGLFEACLGAAVTDLGNDTDGLSRDEIIARVVARISGRDPLDNAYVMLMRSSGDERIDEMRRAILISHARKLAAAGTPGPHALLRAQIVIAAAFGIATMRSALQPEPITSADPAVLHALLTDLIDAVLPR</sequence>
<dbReference type="AlphaFoldDB" id="A0AAE3W7G5"/>
<keyword evidence="1 2" id="KW-0238">DNA-binding</keyword>
<feature type="DNA-binding region" description="H-T-H motif" evidence="2">
    <location>
        <begin position="39"/>
        <end position="58"/>
    </location>
</feature>
<protein>
    <submittedName>
        <fullName evidence="4">AcrR family transcriptional regulator</fullName>
    </submittedName>
</protein>
<dbReference type="GO" id="GO:0000976">
    <property type="term" value="F:transcription cis-regulatory region binding"/>
    <property type="evidence" value="ECO:0007669"/>
    <property type="project" value="TreeGrafter"/>
</dbReference>
<comment type="caution">
    <text evidence="4">The sequence shown here is derived from an EMBL/GenBank/DDBJ whole genome shotgun (WGS) entry which is preliminary data.</text>
</comment>
<dbReference type="PANTHER" id="PTHR30055:SF235">
    <property type="entry name" value="TRANSCRIPTIONAL REGULATORY PROTEIN"/>
    <property type="match status" value="1"/>
</dbReference>
<dbReference type="EMBL" id="JAUSUZ010000001">
    <property type="protein sequence ID" value="MDQ0371398.1"/>
    <property type="molecule type" value="Genomic_DNA"/>
</dbReference>
<dbReference type="PRINTS" id="PR00455">
    <property type="entry name" value="HTHTETR"/>
</dbReference>
<dbReference type="PANTHER" id="PTHR30055">
    <property type="entry name" value="HTH-TYPE TRANSCRIPTIONAL REGULATOR RUTR"/>
    <property type="match status" value="1"/>
</dbReference>
<evidence type="ECO:0000313" key="4">
    <source>
        <dbReference type="EMBL" id="MDQ0371398.1"/>
    </source>
</evidence>
<dbReference type="SUPFAM" id="SSF46689">
    <property type="entry name" value="Homeodomain-like"/>
    <property type="match status" value="1"/>
</dbReference>
<dbReference type="GO" id="GO:0003700">
    <property type="term" value="F:DNA-binding transcription factor activity"/>
    <property type="evidence" value="ECO:0007669"/>
    <property type="project" value="TreeGrafter"/>
</dbReference>
<evidence type="ECO:0000256" key="2">
    <source>
        <dbReference type="PROSITE-ProRule" id="PRU00335"/>
    </source>
</evidence>
<dbReference type="InterPro" id="IPR041678">
    <property type="entry name" value="TetR_C_16"/>
</dbReference>
<dbReference type="InterPro" id="IPR001647">
    <property type="entry name" value="HTH_TetR"/>
</dbReference>
<dbReference type="Pfam" id="PF00440">
    <property type="entry name" value="TetR_N"/>
    <property type="match status" value="1"/>
</dbReference>
<dbReference type="Pfam" id="PF17920">
    <property type="entry name" value="TetR_C_16"/>
    <property type="match status" value="1"/>
</dbReference>
<proteinExistence type="predicted"/>
<evidence type="ECO:0000256" key="1">
    <source>
        <dbReference type="ARBA" id="ARBA00023125"/>
    </source>
</evidence>
<accession>A0AAE3W7G5</accession>
<dbReference type="InterPro" id="IPR050109">
    <property type="entry name" value="HTH-type_TetR-like_transc_reg"/>
</dbReference>
<dbReference type="InterPro" id="IPR036271">
    <property type="entry name" value="Tet_transcr_reg_TetR-rel_C_sf"/>
</dbReference>
<feature type="domain" description="HTH tetR-type" evidence="3">
    <location>
        <begin position="16"/>
        <end position="76"/>
    </location>
</feature>
<keyword evidence="5" id="KW-1185">Reference proteome</keyword>
<organism evidence="4 5">
    <name type="scientific">Catenuloplanes indicus</name>
    <dbReference type="NCBI Taxonomy" id="137267"/>
    <lineage>
        <taxon>Bacteria</taxon>
        <taxon>Bacillati</taxon>
        <taxon>Actinomycetota</taxon>
        <taxon>Actinomycetes</taxon>
        <taxon>Micromonosporales</taxon>
        <taxon>Micromonosporaceae</taxon>
        <taxon>Catenuloplanes</taxon>
    </lineage>
</organism>
<dbReference type="RefSeq" id="WP_307248142.1">
    <property type="nucleotide sequence ID" value="NZ_JAUSUZ010000001.1"/>
</dbReference>
<dbReference type="PROSITE" id="PS50977">
    <property type="entry name" value="HTH_TETR_2"/>
    <property type="match status" value="1"/>
</dbReference>
<evidence type="ECO:0000313" key="5">
    <source>
        <dbReference type="Proteomes" id="UP001240236"/>
    </source>
</evidence>
<name>A0AAE3W7G5_9ACTN</name>
<reference evidence="4 5" key="1">
    <citation type="submission" date="2023-07" db="EMBL/GenBank/DDBJ databases">
        <title>Sequencing the genomes of 1000 actinobacteria strains.</title>
        <authorList>
            <person name="Klenk H.-P."/>
        </authorList>
    </citation>
    <scope>NUCLEOTIDE SEQUENCE [LARGE SCALE GENOMIC DNA]</scope>
    <source>
        <strain evidence="4 5">DSM 44709</strain>
    </source>
</reference>